<evidence type="ECO:0000256" key="8">
    <source>
        <dbReference type="ARBA" id="ARBA00023170"/>
    </source>
</evidence>
<evidence type="ECO:0000256" key="12">
    <source>
        <dbReference type="SAM" id="MobiDB-lite"/>
    </source>
</evidence>
<dbReference type="Gene3D" id="2.170.130.10">
    <property type="entry name" value="TonB-dependent receptor, plug domain"/>
    <property type="match status" value="1"/>
</dbReference>
<dbReference type="SUPFAM" id="SSF56935">
    <property type="entry name" value="Porins"/>
    <property type="match status" value="1"/>
</dbReference>
<keyword evidence="2 10" id="KW-0813">Transport</keyword>
<organism evidence="16 17">
    <name type="scientific">Hymenobacter arizonensis</name>
    <name type="common">Siccationidurans arizonensis</name>
    <dbReference type="NCBI Taxonomy" id="1227077"/>
    <lineage>
        <taxon>Bacteria</taxon>
        <taxon>Pseudomonadati</taxon>
        <taxon>Bacteroidota</taxon>
        <taxon>Cytophagia</taxon>
        <taxon>Cytophagales</taxon>
        <taxon>Hymenobacteraceae</taxon>
        <taxon>Hymenobacter</taxon>
    </lineage>
</organism>
<evidence type="ECO:0000259" key="14">
    <source>
        <dbReference type="Pfam" id="PF00593"/>
    </source>
</evidence>
<protein>
    <submittedName>
        <fullName evidence="16">Iron complex outermembrane recepter protein</fullName>
    </submittedName>
</protein>
<dbReference type="AlphaFoldDB" id="A0A1I5WUM8"/>
<dbReference type="Pfam" id="PF07715">
    <property type="entry name" value="Plug"/>
    <property type="match status" value="1"/>
</dbReference>
<dbReference type="PROSITE" id="PS52016">
    <property type="entry name" value="TONB_DEPENDENT_REC_3"/>
    <property type="match status" value="1"/>
</dbReference>
<dbReference type="OrthoDB" id="9762903at2"/>
<dbReference type="InterPro" id="IPR012910">
    <property type="entry name" value="Plug_dom"/>
</dbReference>
<keyword evidence="9 10" id="KW-0998">Cell outer membrane</keyword>
<dbReference type="InterPro" id="IPR000531">
    <property type="entry name" value="Beta-barrel_TonB"/>
</dbReference>
<evidence type="ECO:0000256" key="5">
    <source>
        <dbReference type="ARBA" id="ARBA00022729"/>
    </source>
</evidence>
<evidence type="ECO:0000256" key="13">
    <source>
        <dbReference type="SAM" id="SignalP"/>
    </source>
</evidence>
<evidence type="ECO:0000256" key="11">
    <source>
        <dbReference type="RuleBase" id="RU003357"/>
    </source>
</evidence>
<evidence type="ECO:0000256" key="3">
    <source>
        <dbReference type="ARBA" id="ARBA00022452"/>
    </source>
</evidence>
<sequence length="669" mass="72319">MHFFNFGRAAWRRGLLWALLAGPGVAVGQQVPGPAAAPPDSARLSQRQHRLSEVQVRAVGPERFAVGSRRFELDSAVLAQYRGGNLADVLQARTPLILKNYGPGQLATIALRGTSAQHTAVLWNGLNIMLPTLGQNDFALLPVGTNTRVSIQPGPAAALYGSGAVGGAVLLNNDPDWRPGSRGSAQFDAGSFGLLGGSLEARTTTPTVAVRVAASYREAQNNYSYVLREARGPVRYTLQNAALRHQWSISPDVAWRVGTAGEVTAAAWLTDADREIQSGVNVAGSEARERDQSRRLVLGYRHLAARQQWAVRGAWFEDIINYRDRGTPSNSRVRTTQAQAEHTSALGARGSLRLGAEAQHFAALVGGYGSETITENRAAAFALLRYDPRPGLRLSANLRQAVLPAGLAPLTPTVGLEWDLLPAPIDTLTNSPTHQLTAKASAARSYRAPTLNERYWLPGGNPSLRPESGFGSEAGLRHRLSWGRRTTLETELTAFRQDVDDWVQWLPTAGTGIWSPRNLRQVRSQGLEASTALRRRQGHYTGSAQMAYHFTDTRKTQGSTADSDPVGVQLAFVPQHQASFATDHRWRDWLVSGTFVFTSFRYTSASGTDFLPGTGLLGATVGRTLHGPAGTSLLVLVQAANLLNQAYDSYPGRPAPPRTVGGSLRLSWN</sequence>
<dbReference type="InterPro" id="IPR037066">
    <property type="entry name" value="Plug_dom_sf"/>
</dbReference>
<dbReference type="Proteomes" id="UP000199029">
    <property type="component" value="Unassembled WGS sequence"/>
</dbReference>
<feature type="region of interest" description="Disordered" evidence="12">
    <location>
        <begin position="650"/>
        <end position="669"/>
    </location>
</feature>
<evidence type="ECO:0000256" key="9">
    <source>
        <dbReference type="ARBA" id="ARBA00023237"/>
    </source>
</evidence>
<dbReference type="InterPro" id="IPR036942">
    <property type="entry name" value="Beta-barrel_TonB_sf"/>
</dbReference>
<comment type="subcellular location">
    <subcellularLocation>
        <location evidence="1 10">Cell outer membrane</location>
        <topology evidence="1 10">Multi-pass membrane protein</topology>
    </subcellularLocation>
</comment>
<dbReference type="Pfam" id="PF00593">
    <property type="entry name" value="TonB_dep_Rec_b-barrel"/>
    <property type="match status" value="1"/>
</dbReference>
<evidence type="ECO:0000256" key="6">
    <source>
        <dbReference type="ARBA" id="ARBA00023077"/>
    </source>
</evidence>
<feature type="signal peptide" evidence="13">
    <location>
        <begin position="1"/>
        <end position="26"/>
    </location>
</feature>
<keyword evidence="3 10" id="KW-1134">Transmembrane beta strand</keyword>
<evidence type="ECO:0000256" key="1">
    <source>
        <dbReference type="ARBA" id="ARBA00004571"/>
    </source>
</evidence>
<proteinExistence type="inferred from homology"/>
<reference evidence="17" key="1">
    <citation type="submission" date="2016-10" db="EMBL/GenBank/DDBJ databases">
        <authorList>
            <person name="Varghese N."/>
            <person name="Submissions S."/>
        </authorList>
    </citation>
    <scope>NUCLEOTIDE SEQUENCE [LARGE SCALE GENOMIC DNA]</scope>
    <source>
        <strain evidence="17">OR362-8,ATCC BAA-1266,JCM 13504</strain>
    </source>
</reference>
<keyword evidence="6 11" id="KW-0798">TonB box</keyword>
<dbReference type="PANTHER" id="PTHR30069:SF29">
    <property type="entry name" value="HEMOGLOBIN AND HEMOGLOBIN-HAPTOGLOBIN-BINDING PROTEIN 1-RELATED"/>
    <property type="match status" value="1"/>
</dbReference>
<keyword evidence="8" id="KW-0675">Receptor</keyword>
<name>A0A1I5WUM8_HYMAR</name>
<feature type="domain" description="TonB-dependent receptor-like beta-barrel" evidence="14">
    <location>
        <begin position="281"/>
        <end position="622"/>
    </location>
</feature>
<dbReference type="STRING" id="1227077.SAMN04515668_1491"/>
<dbReference type="InterPro" id="IPR039426">
    <property type="entry name" value="TonB-dep_rcpt-like"/>
</dbReference>
<evidence type="ECO:0000256" key="2">
    <source>
        <dbReference type="ARBA" id="ARBA00022448"/>
    </source>
</evidence>
<feature type="domain" description="TonB-dependent receptor plug" evidence="15">
    <location>
        <begin position="74"/>
        <end position="168"/>
    </location>
</feature>
<evidence type="ECO:0000256" key="10">
    <source>
        <dbReference type="PROSITE-ProRule" id="PRU01360"/>
    </source>
</evidence>
<evidence type="ECO:0000256" key="7">
    <source>
        <dbReference type="ARBA" id="ARBA00023136"/>
    </source>
</evidence>
<dbReference type="Gene3D" id="2.40.170.20">
    <property type="entry name" value="TonB-dependent receptor, beta-barrel domain"/>
    <property type="match status" value="1"/>
</dbReference>
<keyword evidence="5 13" id="KW-0732">Signal</keyword>
<keyword evidence="7 10" id="KW-0472">Membrane</keyword>
<keyword evidence="17" id="KW-1185">Reference proteome</keyword>
<dbReference type="GO" id="GO:0009279">
    <property type="term" value="C:cell outer membrane"/>
    <property type="evidence" value="ECO:0007669"/>
    <property type="project" value="UniProtKB-SubCell"/>
</dbReference>
<evidence type="ECO:0000313" key="17">
    <source>
        <dbReference type="Proteomes" id="UP000199029"/>
    </source>
</evidence>
<keyword evidence="4 10" id="KW-0812">Transmembrane</keyword>
<feature type="chain" id="PRO_5011619091" evidence="13">
    <location>
        <begin position="27"/>
        <end position="669"/>
    </location>
</feature>
<gene>
    <name evidence="16" type="ORF">SAMN04515668_1491</name>
</gene>
<dbReference type="GO" id="GO:0015344">
    <property type="term" value="F:siderophore uptake transmembrane transporter activity"/>
    <property type="evidence" value="ECO:0007669"/>
    <property type="project" value="TreeGrafter"/>
</dbReference>
<dbReference type="RefSeq" id="WP_092670655.1">
    <property type="nucleotide sequence ID" value="NZ_FOXS01000002.1"/>
</dbReference>
<dbReference type="EMBL" id="FOXS01000002">
    <property type="protein sequence ID" value="SFQ23216.1"/>
    <property type="molecule type" value="Genomic_DNA"/>
</dbReference>
<evidence type="ECO:0000313" key="16">
    <source>
        <dbReference type="EMBL" id="SFQ23216.1"/>
    </source>
</evidence>
<evidence type="ECO:0000256" key="4">
    <source>
        <dbReference type="ARBA" id="ARBA00022692"/>
    </source>
</evidence>
<dbReference type="PANTHER" id="PTHR30069">
    <property type="entry name" value="TONB-DEPENDENT OUTER MEMBRANE RECEPTOR"/>
    <property type="match status" value="1"/>
</dbReference>
<evidence type="ECO:0000259" key="15">
    <source>
        <dbReference type="Pfam" id="PF07715"/>
    </source>
</evidence>
<comment type="similarity">
    <text evidence="10 11">Belongs to the TonB-dependent receptor family.</text>
</comment>
<dbReference type="GO" id="GO:0044718">
    <property type="term" value="P:siderophore transmembrane transport"/>
    <property type="evidence" value="ECO:0007669"/>
    <property type="project" value="TreeGrafter"/>
</dbReference>
<accession>A0A1I5WUM8</accession>